<dbReference type="GO" id="GO:0008312">
    <property type="term" value="F:7S RNA binding"/>
    <property type="evidence" value="ECO:0007669"/>
    <property type="project" value="TreeGrafter"/>
</dbReference>
<dbReference type="InterPro" id="IPR036225">
    <property type="entry name" value="SRP/SRP_N"/>
</dbReference>
<gene>
    <name evidence="3" type="ORF">RHGRI_016347</name>
</gene>
<feature type="domain" description="Signal recognition particle SRP54 helical bundle" evidence="2">
    <location>
        <begin position="18"/>
        <end position="90"/>
    </location>
</feature>
<protein>
    <recommendedName>
        <fullName evidence="2">Signal recognition particle SRP54 helical bundle domain-containing protein</fullName>
    </recommendedName>
</protein>
<sequence length="149" mass="17347">MKGDAKNEEKKEKCVSRIRGSISRALQQMSNATIIDEKVVDECLNEIARALLQANVRFKLVRDLQTNIKKMVNLDHLAAGLNKRKIIEQVRYIRRVRFIRVVFVCLMQNCHPFDYGLLRSKTLIRTPPISVRHSSRIVFYFDGNDDMLN</sequence>
<evidence type="ECO:0000313" key="4">
    <source>
        <dbReference type="Proteomes" id="UP000823749"/>
    </source>
</evidence>
<dbReference type="InterPro" id="IPR013822">
    <property type="entry name" value="Signal_recog_particl_SRP54_hlx"/>
</dbReference>
<reference evidence="3 4" key="1">
    <citation type="submission" date="2020-08" db="EMBL/GenBank/DDBJ databases">
        <title>Plant Genome Project.</title>
        <authorList>
            <person name="Zhang R.-G."/>
        </authorList>
    </citation>
    <scope>NUCLEOTIDE SEQUENCE [LARGE SCALE GENOMIC DNA]</scope>
    <source>
        <strain evidence="3">WSP0</strain>
        <tissue evidence="3">Leaf</tissue>
    </source>
</reference>
<dbReference type="GO" id="GO:0030942">
    <property type="term" value="F:endoplasmic reticulum signal peptide binding"/>
    <property type="evidence" value="ECO:0007669"/>
    <property type="project" value="TreeGrafter"/>
</dbReference>
<dbReference type="GO" id="GO:0005525">
    <property type="term" value="F:GTP binding"/>
    <property type="evidence" value="ECO:0007669"/>
    <property type="project" value="InterPro"/>
</dbReference>
<dbReference type="PANTHER" id="PTHR11564">
    <property type="entry name" value="SIGNAL RECOGNITION PARTICLE 54K PROTEIN SRP54"/>
    <property type="match status" value="1"/>
</dbReference>
<accession>A0AAV6JTW7</accession>
<dbReference type="GO" id="GO:0006616">
    <property type="term" value="P:SRP-dependent cotranslational protein targeting to membrane, translocation"/>
    <property type="evidence" value="ECO:0007669"/>
    <property type="project" value="TreeGrafter"/>
</dbReference>
<dbReference type="Gene3D" id="1.20.120.140">
    <property type="entry name" value="Signal recognition particle SRP54, nucleotide-binding domain"/>
    <property type="match status" value="1"/>
</dbReference>
<dbReference type="GO" id="GO:0005786">
    <property type="term" value="C:signal recognition particle, endoplasmic reticulum targeting"/>
    <property type="evidence" value="ECO:0007669"/>
    <property type="project" value="TreeGrafter"/>
</dbReference>
<dbReference type="InterPro" id="IPR042101">
    <property type="entry name" value="SRP54_N_sf"/>
</dbReference>
<evidence type="ECO:0000313" key="3">
    <source>
        <dbReference type="EMBL" id="KAG5543575.1"/>
    </source>
</evidence>
<dbReference type="AlphaFoldDB" id="A0AAV6JTW7"/>
<dbReference type="Pfam" id="PF02881">
    <property type="entry name" value="SRP54_N"/>
    <property type="match status" value="1"/>
</dbReference>
<proteinExistence type="predicted"/>
<keyword evidence="4" id="KW-1185">Reference proteome</keyword>
<dbReference type="InterPro" id="IPR022941">
    <property type="entry name" value="SRP54"/>
</dbReference>
<dbReference type="SMART" id="SM00963">
    <property type="entry name" value="SRP54_N"/>
    <property type="match status" value="1"/>
</dbReference>
<comment type="caution">
    <text evidence="3">The sequence shown here is derived from an EMBL/GenBank/DDBJ whole genome shotgun (WGS) entry which is preliminary data.</text>
</comment>
<dbReference type="GO" id="GO:0005829">
    <property type="term" value="C:cytosol"/>
    <property type="evidence" value="ECO:0007669"/>
    <property type="project" value="TreeGrafter"/>
</dbReference>
<dbReference type="EMBL" id="JACTNZ010000006">
    <property type="protein sequence ID" value="KAG5543575.1"/>
    <property type="molecule type" value="Genomic_DNA"/>
</dbReference>
<comment type="subcellular location">
    <subcellularLocation>
        <location evidence="1">Cytoplasm</location>
    </subcellularLocation>
</comment>
<evidence type="ECO:0000259" key="2">
    <source>
        <dbReference type="SMART" id="SM00963"/>
    </source>
</evidence>
<dbReference type="SUPFAM" id="SSF47364">
    <property type="entry name" value="Domain of the SRP/SRP receptor G-proteins"/>
    <property type="match status" value="1"/>
</dbReference>
<name>A0AAV6JTW7_9ERIC</name>
<dbReference type="PANTHER" id="PTHR11564:SF5">
    <property type="entry name" value="SIGNAL RECOGNITION PARTICLE SUBUNIT SRP54"/>
    <property type="match status" value="1"/>
</dbReference>
<dbReference type="Proteomes" id="UP000823749">
    <property type="component" value="Chromosome 6"/>
</dbReference>
<dbReference type="GO" id="GO:0003924">
    <property type="term" value="F:GTPase activity"/>
    <property type="evidence" value="ECO:0007669"/>
    <property type="project" value="InterPro"/>
</dbReference>
<evidence type="ECO:0000256" key="1">
    <source>
        <dbReference type="ARBA" id="ARBA00004496"/>
    </source>
</evidence>
<organism evidence="3 4">
    <name type="scientific">Rhododendron griersonianum</name>
    <dbReference type="NCBI Taxonomy" id="479676"/>
    <lineage>
        <taxon>Eukaryota</taxon>
        <taxon>Viridiplantae</taxon>
        <taxon>Streptophyta</taxon>
        <taxon>Embryophyta</taxon>
        <taxon>Tracheophyta</taxon>
        <taxon>Spermatophyta</taxon>
        <taxon>Magnoliopsida</taxon>
        <taxon>eudicotyledons</taxon>
        <taxon>Gunneridae</taxon>
        <taxon>Pentapetalae</taxon>
        <taxon>asterids</taxon>
        <taxon>Ericales</taxon>
        <taxon>Ericaceae</taxon>
        <taxon>Ericoideae</taxon>
        <taxon>Rhodoreae</taxon>
        <taxon>Rhododendron</taxon>
    </lineage>
</organism>